<dbReference type="RefSeq" id="XP_025401613.1">
    <property type="nucleotide sequence ID" value="XM_025546472.1"/>
</dbReference>
<dbReference type="EMBL" id="MSFL01000006">
    <property type="protein sequence ID" value="PWY87730.1"/>
    <property type="molecule type" value="Genomic_DNA"/>
</dbReference>
<keyword evidence="1 4" id="KW-0238">DNA-binding</keyword>
<gene>
    <name evidence="7" type="ORF">BO70DRAFT_394596</name>
</gene>
<comment type="subcellular location">
    <subcellularLocation>
        <location evidence="4">Nucleus</location>
    </subcellularLocation>
</comment>
<dbReference type="GO" id="GO:0003677">
    <property type="term" value="F:DNA binding"/>
    <property type="evidence" value="ECO:0007669"/>
    <property type="project" value="UniProtKB-UniRule"/>
</dbReference>
<dbReference type="GO" id="GO:0005634">
    <property type="term" value="C:nucleus"/>
    <property type="evidence" value="ECO:0007669"/>
    <property type="project" value="UniProtKB-SubCell"/>
</dbReference>
<dbReference type="AlphaFoldDB" id="A0A317WU22"/>
<feature type="domain" description="Homeobox" evidence="6">
    <location>
        <begin position="234"/>
        <end position="297"/>
    </location>
</feature>
<dbReference type="SMART" id="SM00389">
    <property type="entry name" value="HOX"/>
    <property type="match status" value="1"/>
</dbReference>
<dbReference type="InterPro" id="IPR001356">
    <property type="entry name" value="HD"/>
</dbReference>
<comment type="caution">
    <text evidence="7">The sequence shown here is derived from an EMBL/GenBank/DDBJ whole genome shotgun (WGS) entry which is preliminary data.</text>
</comment>
<dbReference type="PROSITE" id="PS50071">
    <property type="entry name" value="HOMEOBOX_2"/>
    <property type="match status" value="1"/>
</dbReference>
<dbReference type="Proteomes" id="UP000247233">
    <property type="component" value="Unassembled WGS sequence"/>
</dbReference>
<organism evidence="7 8">
    <name type="scientific">Aspergillus heteromorphus CBS 117.55</name>
    <dbReference type="NCBI Taxonomy" id="1448321"/>
    <lineage>
        <taxon>Eukaryota</taxon>
        <taxon>Fungi</taxon>
        <taxon>Dikarya</taxon>
        <taxon>Ascomycota</taxon>
        <taxon>Pezizomycotina</taxon>
        <taxon>Eurotiomycetes</taxon>
        <taxon>Eurotiomycetidae</taxon>
        <taxon>Eurotiales</taxon>
        <taxon>Aspergillaceae</taxon>
        <taxon>Aspergillus</taxon>
        <taxon>Aspergillus subgen. Circumdati</taxon>
    </lineage>
</organism>
<dbReference type="STRING" id="1448321.A0A317WU22"/>
<dbReference type="InterPro" id="IPR050224">
    <property type="entry name" value="TALE_homeobox"/>
</dbReference>
<keyword evidence="2 4" id="KW-0371">Homeobox</keyword>
<keyword evidence="3 4" id="KW-0539">Nucleus</keyword>
<dbReference type="VEuPathDB" id="FungiDB:BO70DRAFT_394596"/>
<evidence type="ECO:0000256" key="5">
    <source>
        <dbReference type="SAM" id="MobiDB-lite"/>
    </source>
</evidence>
<proteinExistence type="predicted"/>
<dbReference type="CDD" id="cd00086">
    <property type="entry name" value="homeodomain"/>
    <property type="match status" value="1"/>
</dbReference>
<reference evidence="7 8" key="1">
    <citation type="submission" date="2016-12" db="EMBL/GenBank/DDBJ databases">
        <title>The genomes of Aspergillus section Nigri reveals drivers in fungal speciation.</title>
        <authorList>
            <consortium name="DOE Joint Genome Institute"/>
            <person name="Vesth T.C."/>
            <person name="Nybo J."/>
            <person name="Theobald S."/>
            <person name="Brandl J."/>
            <person name="Frisvad J.C."/>
            <person name="Nielsen K.F."/>
            <person name="Lyhne E.K."/>
            <person name="Kogle M.E."/>
            <person name="Kuo A."/>
            <person name="Riley R."/>
            <person name="Clum A."/>
            <person name="Nolan M."/>
            <person name="Lipzen A."/>
            <person name="Salamov A."/>
            <person name="Henrissat B."/>
            <person name="Wiebenga A."/>
            <person name="De Vries R.P."/>
            <person name="Grigoriev I.V."/>
            <person name="Mortensen U.H."/>
            <person name="Andersen M.R."/>
            <person name="Baker S.E."/>
        </authorList>
    </citation>
    <scope>NUCLEOTIDE SEQUENCE [LARGE SCALE GENOMIC DNA]</scope>
    <source>
        <strain evidence="7 8">CBS 117.55</strain>
    </source>
</reference>
<dbReference type="Pfam" id="PF05920">
    <property type="entry name" value="Homeobox_KN"/>
    <property type="match status" value="1"/>
</dbReference>
<evidence type="ECO:0000256" key="3">
    <source>
        <dbReference type="ARBA" id="ARBA00023242"/>
    </source>
</evidence>
<evidence type="ECO:0000313" key="8">
    <source>
        <dbReference type="Proteomes" id="UP000247233"/>
    </source>
</evidence>
<accession>A0A317WU22</accession>
<feature type="region of interest" description="Disordered" evidence="5">
    <location>
        <begin position="41"/>
        <end position="120"/>
    </location>
</feature>
<protein>
    <recommendedName>
        <fullName evidence="6">Homeobox domain-containing protein</fullName>
    </recommendedName>
</protein>
<sequence length="337" mass="37173">MAISYASGIPAEHTQALPSFRELLPAHLHDEIESTSYFTSRQHARERPASAVHELTSNPRPLSDRFPYGSPSKMPLDYGIRTPEPLSRDHGPVPSLMPGNPSEPSTPRFASRGPSPILPSIRDLQSFPDRGINTAAAPFPDSRGLARPEFAAQEFRAGPIGSSHGFPAANMGGAIGDRRSMDAYMGSAPSVMPNQTAYPYPAMAYQSDSEQASPQSLSHAQQSNFGILGDSIDPKNKRRRGNLPKPVTDILRAWFHEHLDHPYPSEEDKQMFMTRTGLTISQISNWFINARRRQLPALRNQMRNGGSEIDSQRQSPFSDMEQTSPESMPSPNQVSKS</sequence>
<feature type="region of interest" description="Disordered" evidence="5">
    <location>
        <begin position="225"/>
        <end position="244"/>
    </location>
</feature>
<dbReference type="Gene3D" id="1.10.10.60">
    <property type="entry name" value="Homeodomain-like"/>
    <property type="match status" value="1"/>
</dbReference>
<keyword evidence="8" id="KW-1185">Reference proteome</keyword>
<feature type="compositionally biased region" description="Polar residues" evidence="5">
    <location>
        <begin position="312"/>
        <end position="337"/>
    </location>
</feature>
<feature type="DNA-binding region" description="Homeobox" evidence="4">
    <location>
        <begin position="236"/>
        <end position="298"/>
    </location>
</feature>
<feature type="region of interest" description="Disordered" evidence="5">
    <location>
        <begin position="301"/>
        <end position="337"/>
    </location>
</feature>
<dbReference type="InterPro" id="IPR008422">
    <property type="entry name" value="KN_HD"/>
</dbReference>
<dbReference type="GeneID" id="37068709"/>
<evidence type="ECO:0000313" key="7">
    <source>
        <dbReference type="EMBL" id="PWY87730.1"/>
    </source>
</evidence>
<dbReference type="OrthoDB" id="10056939at2759"/>
<evidence type="ECO:0000256" key="4">
    <source>
        <dbReference type="PROSITE-ProRule" id="PRU00108"/>
    </source>
</evidence>
<dbReference type="InterPro" id="IPR009057">
    <property type="entry name" value="Homeodomain-like_sf"/>
</dbReference>
<evidence type="ECO:0000256" key="2">
    <source>
        <dbReference type="ARBA" id="ARBA00023155"/>
    </source>
</evidence>
<dbReference type="SUPFAM" id="SSF46689">
    <property type="entry name" value="Homeodomain-like"/>
    <property type="match status" value="1"/>
</dbReference>
<name>A0A317WU22_9EURO</name>
<dbReference type="GO" id="GO:0006355">
    <property type="term" value="P:regulation of DNA-templated transcription"/>
    <property type="evidence" value="ECO:0007669"/>
    <property type="project" value="InterPro"/>
</dbReference>
<evidence type="ECO:0000259" key="6">
    <source>
        <dbReference type="PROSITE" id="PS50071"/>
    </source>
</evidence>
<dbReference type="PANTHER" id="PTHR11850">
    <property type="entry name" value="HOMEOBOX PROTEIN TRANSCRIPTION FACTORS"/>
    <property type="match status" value="1"/>
</dbReference>
<evidence type="ECO:0000256" key="1">
    <source>
        <dbReference type="ARBA" id="ARBA00023125"/>
    </source>
</evidence>